<dbReference type="AlphaFoldDB" id="A0A9W5ENL6"/>
<evidence type="ECO:0008006" key="4">
    <source>
        <dbReference type="Google" id="ProtNLM"/>
    </source>
</evidence>
<proteinExistence type="predicted"/>
<dbReference type="GO" id="GO:0009289">
    <property type="term" value="C:pilus"/>
    <property type="evidence" value="ECO:0007669"/>
    <property type="project" value="InterPro"/>
</dbReference>
<dbReference type="GO" id="GO:0007155">
    <property type="term" value="P:cell adhesion"/>
    <property type="evidence" value="ECO:0007669"/>
    <property type="project" value="InterPro"/>
</dbReference>
<organism evidence="2 3">
    <name type="scientific">Alcaligenes xylosoxydans xylosoxydans</name>
    <name type="common">Achromobacter xylosoxidans</name>
    <dbReference type="NCBI Taxonomy" id="85698"/>
    <lineage>
        <taxon>Bacteria</taxon>
        <taxon>Pseudomonadati</taxon>
        <taxon>Pseudomonadota</taxon>
        <taxon>Betaproteobacteria</taxon>
        <taxon>Burkholderiales</taxon>
        <taxon>Alcaligenaceae</taxon>
        <taxon>Achromobacter</taxon>
    </lineage>
</organism>
<dbReference type="InterPro" id="IPR008966">
    <property type="entry name" value="Adhesion_dom_sf"/>
</dbReference>
<keyword evidence="1" id="KW-0732">Signal</keyword>
<dbReference type="EMBL" id="JAPZVI010000017">
    <property type="protein sequence ID" value="MCZ8403720.1"/>
    <property type="molecule type" value="Genomic_DNA"/>
</dbReference>
<comment type="caution">
    <text evidence="2">The sequence shown here is derived from an EMBL/GenBank/DDBJ whole genome shotgun (WGS) entry which is preliminary data.</text>
</comment>
<dbReference type="Gene3D" id="2.60.40.1090">
    <property type="entry name" value="Fimbrial-type adhesion domain"/>
    <property type="match status" value="1"/>
</dbReference>
<dbReference type="InterPro" id="IPR036937">
    <property type="entry name" value="Adhesion_dom_fimbrial_sf"/>
</dbReference>
<accession>A0A9W5ENL6</accession>
<evidence type="ECO:0000313" key="3">
    <source>
        <dbReference type="Proteomes" id="UP001141992"/>
    </source>
</evidence>
<protein>
    <recommendedName>
        <fullName evidence="4">Fimbrial-type adhesion domain-containing protein</fullName>
    </recommendedName>
</protein>
<name>A0A9W5ENL6_ALCXX</name>
<sequence>MIQPKTRTVRPGWRGALAAAWLAACLLPLPAHALGPGCQLDPSLAGNYAQDVGISYALGKLVPDVITLDKSNPPGMVVYDKPLPPVPWVCTAGLATQHPFLTPGGYMQVVLKELAKTGLKMVLLIDNYPPWEPTGNTTDDKLPLTSAIYAPRSATDPTLTAKGVLLGRMQLVVVTPPTRPISAYFGPMDDIVRMHPGYLAATNRIQIGSNNGTRVALIPRCIAKISTPGTVHLGRAYGVGHLPLPAPVNFVLSADFDESCDGGFRIVDLGPLTVPLKVRFQPEGNQELTPFDSAIVLKNSDGQPNGLALGIKAAGAYPITFNQWHDTPTSLTVSNRPLPLYYSAQLQKTGAPMVPGAFSQQVTIQVTFQ</sequence>
<feature type="signal peptide" evidence="1">
    <location>
        <begin position="1"/>
        <end position="33"/>
    </location>
</feature>
<feature type="chain" id="PRO_5040862819" description="Fimbrial-type adhesion domain-containing protein" evidence="1">
    <location>
        <begin position="34"/>
        <end position="369"/>
    </location>
</feature>
<gene>
    <name evidence="2" type="ORF">O9570_19855</name>
</gene>
<evidence type="ECO:0000256" key="1">
    <source>
        <dbReference type="SAM" id="SignalP"/>
    </source>
</evidence>
<reference evidence="2" key="1">
    <citation type="submission" date="2022-12" db="EMBL/GenBank/DDBJ databases">
        <authorList>
            <person name="Voronina O.L."/>
            <person name="Kunda M.S."/>
            <person name="Ryzhova N."/>
            <person name="Aksenova E.I."/>
        </authorList>
    </citation>
    <scope>NUCLEOTIDE SEQUENCE</scope>
    <source>
        <strain evidence="2">SCCH136:Ach223948</strain>
    </source>
</reference>
<dbReference type="RefSeq" id="WP_054439628.1">
    <property type="nucleotide sequence ID" value="NZ_CYTI01000011.1"/>
</dbReference>
<dbReference type="Proteomes" id="UP001141992">
    <property type="component" value="Unassembled WGS sequence"/>
</dbReference>
<dbReference type="PROSITE" id="PS51257">
    <property type="entry name" value="PROKAR_LIPOPROTEIN"/>
    <property type="match status" value="1"/>
</dbReference>
<evidence type="ECO:0000313" key="2">
    <source>
        <dbReference type="EMBL" id="MCZ8403720.1"/>
    </source>
</evidence>
<dbReference type="SUPFAM" id="SSF49401">
    <property type="entry name" value="Bacterial adhesins"/>
    <property type="match status" value="1"/>
</dbReference>